<evidence type="ECO:0000256" key="1">
    <source>
        <dbReference type="SAM" id="Phobius"/>
    </source>
</evidence>
<feature type="transmembrane region" description="Helical" evidence="1">
    <location>
        <begin position="15"/>
        <end position="38"/>
    </location>
</feature>
<reference evidence="2 3" key="1">
    <citation type="journal article" date="2014" name="BMC Genomics">
        <title>Genome sequencing of four Aureobasidium pullulans varieties: biotechnological potential, stress tolerance, and description of new species.</title>
        <authorList>
            <person name="Gostin Ar C."/>
            <person name="Ohm R.A."/>
            <person name="Kogej T."/>
            <person name="Sonjak S."/>
            <person name="Turk M."/>
            <person name="Zajc J."/>
            <person name="Zalar P."/>
            <person name="Grube M."/>
            <person name="Sun H."/>
            <person name="Han J."/>
            <person name="Sharma A."/>
            <person name="Chiniquy J."/>
            <person name="Ngan C.Y."/>
            <person name="Lipzen A."/>
            <person name="Barry K."/>
            <person name="Grigoriev I.V."/>
            <person name="Gunde-Cimerman N."/>
        </authorList>
    </citation>
    <scope>NUCLEOTIDE SEQUENCE [LARGE SCALE GENOMIC DNA]</scope>
    <source>
        <strain evidence="2 3">CBS 147.97</strain>
    </source>
</reference>
<evidence type="ECO:0000313" key="2">
    <source>
        <dbReference type="EMBL" id="KEQ69826.1"/>
    </source>
</evidence>
<keyword evidence="3" id="KW-1185">Reference proteome</keyword>
<keyword evidence="1" id="KW-1133">Transmembrane helix</keyword>
<dbReference type="Proteomes" id="UP000027730">
    <property type="component" value="Unassembled WGS sequence"/>
</dbReference>
<dbReference type="HOGENOM" id="CLU_092535_0_0_1"/>
<dbReference type="AlphaFoldDB" id="A0A074X5G3"/>
<gene>
    <name evidence="2" type="ORF">M436DRAFT_55490</name>
</gene>
<dbReference type="STRING" id="1043004.A0A074X5G3"/>
<proteinExistence type="predicted"/>
<organism evidence="2 3">
    <name type="scientific">Aureobasidium namibiae CBS 147.97</name>
    <dbReference type="NCBI Taxonomy" id="1043004"/>
    <lineage>
        <taxon>Eukaryota</taxon>
        <taxon>Fungi</taxon>
        <taxon>Dikarya</taxon>
        <taxon>Ascomycota</taxon>
        <taxon>Pezizomycotina</taxon>
        <taxon>Dothideomycetes</taxon>
        <taxon>Dothideomycetidae</taxon>
        <taxon>Dothideales</taxon>
        <taxon>Saccotheciaceae</taxon>
        <taxon>Aureobasidium</taxon>
    </lineage>
</organism>
<dbReference type="OrthoDB" id="1523883at2759"/>
<keyword evidence="1" id="KW-0812">Transmembrane</keyword>
<dbReference type="GeneID" id="25412147"/>
<feature type="transmembrane region" description="Helical" evidence="1">
    <location>
        <begin position="96"/>
        <end position="119"/>
    </location>
</feature>
<dbReference type="EMBL" id="KL584720">
    <property type="protein sequence ID" value="KEQ69826.1"/>
    <property type="molecule type" value="Genomic_DNA"/>
</dbReference>
<name>A0A074X5G3_9PEZI</name>
<accession>A0A074X5G3</accession>
<keyword evidence="1" id="KW-0472">Membrane</keyword>
<dbReference type="RefSeq" id="XP_013423909.1">
    <property type="nucleotide sequence ID" value="XM_013568455.1"/>
</dbReference>
<evidence type="ECO:0008006" key="4">
    <source>
        <dbReference type="Google" id="ProtNLM"/>
    </source>
</evidence>
<protein>
    <recommendedName>
        <fullName evidence="4">Integral membrane protein</fullName>
    </recommendedName>
</protein>
<evidence type="ECO:0000313" key="3">
    <source>
        <dbReference type="Proteomes" id="UP000027730"/>
    </source>
</evidence>
<sequence>MASGQVFDPVVLLRIAPLITCSATLSYCWAQNVFISIFTRSRNREKSNTLLPTYIEDWFHGYTGQLIASYTTTILTASANLCYHRRILNAPDSAKWYAAGAFFGAAHFAFVPAVAWKFTSIINNETKGNSVKVLDEWLWVHRFRSLTVDMLSWGCILVGVLKTVKI</sequence>